<protein>
    <submittedName>
        <fullName evidence="2">DUF1016 domain-containing protein</fullName>
    </submittedName>
</protein>
<dbReference type="PANTHER" id="PTHR30547:SF0">
    <property type="entry name" value="BLR8175 PROTEIN"/>
    <property type="match status" value="1"/>
</dbReference>
<name>A0A6G1VQL3_9BACT</name>
<dbReference type="EMBL" id="VZAH01000108">
    <property type="protein sequence ID" value="MQP14931.1"/>
    <property type="molecule type" value="Genomic_DNA"/>
</dbReference>
<feature type="non-terminal residue" evidence="2">
    <location>
        <position position="140"/>
    </location>
</feature>
<dbReference type="AlphaFoldDB" id="A0A6G1VQL3"/>
<gene>
    <name evidence="2" type="ORF">F7D25_11040</name>
</gene>
<dbReference type="InterPro" id="IPR053148">
    <property type="entry name" value="PD-DEXK-like_domain"/>
</dbReference>
<accession>A0A6G1VQL3</accession>
<dbReference type="Proteomes" id="UP000477980">
    <property type="component" value="Unassembled WGS sequence"/>
</dbReference>
<evidence type="ECO:0000313" key="3">
    <source>
        <dbReference type="Proteomes" id="UP000477980"/>
    </source>
</evidence>
<comment type="caution">
    <text evidence="2">The sequence shown here is derived from an EMBL/GenBank/DDBJ whole genome shotgun (WGS) entry which is preliminary data.</text>
</comment>
<dbReference type="Pfam" id="PF06250">
    <property type="entry name" value="YhcG_C"/>
    <property type="match status" value="1"/>
</dbReference>
<proteinExistence type="predicted"/>
<sequence>MYVADIQRVVAQSKNRPQTADDFKLLFLIPWDHHRRIIDKCKGNMDKALFFVRKTWENNWGRDVLLNWLDTDLYERDGKAITNFQATLPAVQSDLAQQITKDPYQLDFLNLREKYDEHDIEEELVNNVTRFLLELGKGFS</sequence>
<reference evidence="2 3" key="1">
    <citation type="submission" date="2019-09" db="EMBL/GenBank/DDBJ databases">
        <title>Distinct polysaccharide growth profiles of human intestinal Prevotella copri isolates.</title>
        <authorList>
            <person name="Fehlner-Peach H."/>
            <person name="Magnabosco C."/>
            <person name="Raghavan V."/>
            <person name="Scher J.U."/>
            <person name="Tett A."/>
            <person name="Cox L.M."/>
            <person name="Gottsegen C."/>
            <person name="Watters A."/>
            <person name="Wiltshire- Gordon J.D."/>
            <person name="Segata N."/>
            <person name="Bonneau R."/>
            <person name="Littman D.R."/>
        </authorList>
    </citation>
    <scope>NUCLEOTIDE SEQUENCE [LARGE SCALE GENOMIC DNA]</scope>
    <source>
        <strain evidence="3">iAA917</strain>
    </source>
</reference>
<organism evidence="2 3">
    <name type="scientific">Segatella copri</name>
    <dbReference type="NCBI Taxonomy" id="165179"/>
    <lineage>
        <taxon>Bacteria</taxon>
        <taxon>Pseudomonadati</taxon>
        <taxon>Bacteroidota</taxon>
        <taxon>Bacteroidia</taxon>
        <taxon>Bacteroidales</taxon>
        <taxon>Prevotellaceae</taxon>
        <taxon>Segatella</taxon>
    </lineage>
</organism>
<feature type="domain" description="YhcG PDDEXK nuclease" evidence="1">
    <location>
        <begin position="97"/>
        <end position="140"/>
    </location>
</feature>
<evidence type="ECO:0000313" key="2">
    <source>
        <dbReference type="EMBL" id="MQP14931.1"/>
    </source>
</evidence>
<dbReference type="PANTHER" id="PTHR30547">
    <property type="entry name" value="UNCHARACTERIZED PROTEIN YHCG-RELATED"/>
    <property type="match status" value="1"/>
</dbReference>
<dbReference type="InterPro" id="IPR009362">
    <property type="entry name" value="YhcG_C"/>
</dbReference>
<evidence type="ECO:0000259" key="1">
    <source>
        <dbReference type="Pfam" id="PF06250"/>
    </source>
</evidence>